<reference evidence="1 2" key="1">
    <citation type="submission" date="2021-06" db="EMBL/GenBank/DDBJ databases">
        <authorList>
            <person name="Palmer J.M."/>
        </authorList>
    </citation>
    <scope>NUCLEOTIDE SEQUENCE [LARGE SCALE GENOMIC DNA]</scope>
    <source>
        <strain evidence="1 2">MEX-2019</strain>
        <tissue evidence="1">Muscle</tissue>
    </source>
</reference>
<name>A0AAV9RA51_9TELE</name>
<protein>
    <submittedName>
        <fullName evidence="1">Uncharacterized protein</fullName>
    </submittedName>
</protein>
<dbReference type="AlphaFoldDB" id="A0AAV9RA51"/>
<gene>
    <name evidence="1" type="ORF">CRENBAI_019371</name>
</gene>
<evidence type="ECO:0000313" key="2">
    <source>
        <dbReference type="Proteomes" id="UP001311232"/>
    </source>
</evidence>
<organism evidence="1 2">
    <name type="scientific">Crenichthys baileyi</name>
    <name type="common">White River springfish</name>
    <dbReference type="NCBI Taxonomy" id="28760"/>
    <lineage>
        <taxon>Eukaryota</taxon>
        <taxon>Metazoa</taxon>
        <taxon>Chordata</taxon>
        <taxon>Craniata</taxon>
        <taxon>Vertebrata</taxon>
        <taxon>Euteleostomi</taxon>
        <taxon>Actinopterygii</taxon>
        <taxon>Neopterygii</taxon>
        <taxon>Teleostei</taxon>
        <taxon>Neoteleostei</taxon>
        <taxon>Acanthomorphata</taxon>
        <taxon>Ovalentaria</taxon>
        <taxon>Atherinomorphae</taxon>
        <taxon>Cyprinodontiformes</taxon>
        <taxon>Goodeidae</taxon>
        <taxon>Crenichthys</taxon>
    </lineage>
</organism>
<proteinExistence type="predicted"/>
<sequence>MRSAMELESGGESAFVSECRSHAPARSFAGQRRHIKPGSAPLVFHLPSDSLQLLEKEELYLGAPGFMWRNQKQQPALIYRRCFPASITSSNRKQMSSSESEVAGICPSHSQGNTSDIIFI</sequence>
<dbReference type="EMBL" id="JAHHUM010002310">
    <property type="protein sequence ID" value="KAK5605237.1"/>
    <property type="molecule type" value="Genomic_DNA"/>
</dbReference>
<accession>A0AAV9RA51</accession>
<evidence type="ECO:0000313" key="1">
    <source>
        <dbReference type="EMBL" id="KAK5605237.1"/>
    </source>
</evidence>
<keyword evidence="2" id="KW-1185">Reference proteome</keyword>
<dbReference type="Proteomes" id="UP001311232">
    <property type="component" value="Unassembled WGS sequence"/>
</dbReference>
<comment type="caution">
    <text evidence="1">The sequence shown here is derived from an EMBL/GenBank/DDBJ whole genome shotgun (WGS) entry which is preliminary data.</text>
</comment>